<dbReference type="Proteomes" id="UP000024404">
    <property type="component" value="Unassembled WGS sequence"/>
</dbReference>
<dbReference type="EnsemblMetazoa" id="OVOC10056.1">
    <property type="protein sequence ID" value="OVOC10056.1"/>
    <property type="gene ID" value="WBGene00246865"/>
</dbReference>
<name>A0A8R1TIG9_ONCVO</name>
<organism evidence="2 3">
    <name type="scientific">Onchocerca volvulus</name>
    <dbReference type="NCBI Taxonomy" id="6282"/>
    <lineage>
        <taxon>Eukaryota</taxon>
        <taxon>Metazoa</taxon>
        <taxon>Ecdysozoa</taxon>
        <taxon>Nematoda</taxon>
        <taxon>Chromadorea</taxon>
        <taxon>Rhabditida</taxon>
        <taxon>Spirurina</taxon>
        <taxon>Spiruromorpha</taxon>
        <taxon>Filarioidea</taxon>
        <taxon>Onchocercidae</taxon>
        <taxon>Onchocerca</taxon>
    </lineage>
</organism>
<evidence type="ECO:0000256" key="1">
    <source>
        <dbReference type="SAM" id="SignalP"/>
    </source>
</evidence>
<accession>A0A8R1TIG9</accession>
<proteinExistence type="predicted"/>
<reference evidence="3" key="1">
    <citation type="submission" date="2013-10" db="EMBL/GenBank/DDBJ databases">
        <title>Genome sequencing of Onchocerca volvulus.</title>
        <authorList>
            <person name="Cotton J."/>
            <person name="Tsai J."/>
            <person name="Stanley E."/>
            <person name="Tracey A."/>
            <person name="Holroyd N."/>
            <person name="Lustigman S."/>
            <person name="Berriman M."/>
        </authorList>
    </citation>
    <scope>NUCLEOTIDE SEQUENCE</scope>
</reference>
<feature type="signal peptide" evidence="1">
    <location>
        <begin position="1"/>
        <end position="27"/>
    </location>
</feature>
<dbReference type="AlphaFoldDB" id="A0A8R1TIG9"/>
<feature type="chain" id="PRO_5035866862" evidence="1">
    <location>
        <begin position="28"/>
        <end position="160"/>
    </location>
</feature>
<keyword evidence="1" id="KW-0732">Signal</keyword>
<evidence type="ECO:0000313" key="3">
    <source>
        <dbReference type="Proteomes" id="UP000024404"/>
    </source>
</evidence>
<keyword evidence="3" id="KW-1185">Reference proteome</keyword>
<reference evidence="2" key="2">
    <citation type="submission" date="2022-06" db="UniProtKB">
        <authorList>
            <consortium name="EnsemblMetazoa"/>
        </authorList>
    </citation>
    <scope>IDENTIFICATION</scope>
</reference>
<sequence length="160" mass="18854">MGDLFELALLNLSLATLLPVFPEIIVAEKDMGLCRKECLERNERAIIQMHVEENLLIAQVCYDIFDKRGKNRLLYSILYEADVLEAIRKKGIEAFFAWYICDPAKGIWKYNVMKIKYILRKMHFSKLIPNVHQFDLYQIYDHVLPYVVLEFPEQNIHCNG</sequence>
<protein>
    <submittedName>
        <fullName evidence="2">Uncharacterized protein</fullName>
    </submittedName>
</protein>
<dbReference type="EMBL" id="CMVM020000313">
    <property type="status" value="NOT_ANNOTATED_CDS"/>
    <property type="molecule type" value="Genomic_DNA"/>
</dbReference>
<evidence type="ECO:0000313" key="2">
    <source>
        <dbReference type="EnsemblMetazoa" id="OVOC10056.1"/>
    </source>
</evidence>